<feature type="compositionally biased region" description="Polar residues" evidence="1">
    <location>
        <begin position="51"/>
        <end position="62"/>
    </location>
</feature>
<reference evidence="2 3" key="1">
    <citation type="submission" date="2019-02" db="EMBL/GenBank/DDBJ databases">
        <title>Genome sequencing of the rare red list fungi Dentipellis fragilis.</title>
        <authorList>
            <person name="Buettner E."/>
            <person name="Kellner H."/>
        </authorList>
    </citation>
    <scope>NUCLEOTIDE SEQUENCE [LARGE SCALE GENOMIC DNA]</scope>
    <source>
        <strain evidence="2 3">DSM 105465</strain>
    </source>
</reference>
<dbReference type="AlphaFoldDB" id="A0A4Y9YVD4"/>
<dbReference type="EMBL" id="SEOQ01000250">
    <property type="protein sequence ID" value="TFY66404.1"/>
    <property type="molecule type" value="Genomic_DNA"/>
</dbReference>
<evidence type="ECO:0000313" key="2">
    <source>
        <dbReference type="EMBL" id="TFY66404.1"/>
    </source>
</evidence>
<feature type="region of interest" description="Disordered" evidence="1">
    <location>
        <begin position="93"/>
        <end position="118"/>
    </location>
</feature>
<keyword evidence="3" id="KW-1185">Reference proteome</keyword>
<feature type="region of interest" description="Disordered" evidence="1">
    <location>
        <begin position="51"/>
        <end position="77"/>
    </location>
</feature>
<sequence length="176" mass="19150">MEPYGDVTCKGREWCSSVRTMTRKTPDGGHVRDREDVRVELSELAKRLFQTASCQGTQGTTSRRQRPDARHAGLDGGDRPGLVSLWLAAEADGQERRSEGDVRSHGDNHVPQLGGDMAISGTAWGRAERRRRTASLRAAATEADAVTGAVNPNPALCLDGDLSCLSRSFISFLRSR</sequence>
<protein>
    <submittedName>
        <fullName evidence="2">Uncharacterized protein</fullName>
    </submittedName>
</protein>
<feature type="compositionally biased region" description="Basic and acidic residues" evidence="1">
    <location>
        <begin position="93"/>
        <end position="108"/>
    </location>
</feature>
<gene>
    <name evidence="2" type="ORF">EVG20_g4680</name>
</gene>
<proteinExistence type="predicted"/>
<accession>A0A4Y9YVD4</accession>
<evidence type="ECO:0000313" key="3">
    <source>
        <dbReference type="Proteomes" id="UP000298327"/>
    </source>
</evidence>
<evidence type="ECO:0000256" key="1">
    <source>
        <dbReference type="SAM" id="MobiDB-lite"/>
    </source>
</evidence>
<organism evidence="2 3">
    <name type="scientific">Dentipellis fragilis</name>
    <dbReference type="NCBI Taxonomy" id="205917"/>
    <lineage>
        <taxon>Eukaryota</taxon>
        <taxon>Fungi</taxon>
        <taxon>Dikarya</taxon>
        <taxon>Basidiomycota</taxon>
        <taxon>Agaricomycotina</taxon>
        <taxon>Agaricomycetes</taxon>
        <taxon>Russulales</taxon>
        <taxon>Hericiaceae</taxon>
        <taxon>Dentipellis</taxon>
    </lineage>
</organism>
<dbReference type="Proteomes" id="UP000298327">
    <property type="component" value="Unassembled WGS sequence"/>
</dbReference>
<name>A0A4Y9YVD4_9AGAM</name>
<comment type="caution">
    <text evidence="2">The sequence shown here is derived from an EMBL/GenBank/DDBJ whole genome shotgun (WGS) entry which is preliminary data.</text>
</comment>
<feature type="compositionally biased region" description="Basic and acidic residues" evidence="1">
    <location>
        <begin position="65"/>
        <end position="77"/>
    </location>
</feature>